<protein>
    <recommendedName>
        <fullName evidence="2">Altered inheritance of mitochondria protein 6</fullName>
    </recommendedName>
</protein>
<keyword evidence="4" id="KW-0812">Transmembrane</keyword>
<dbReference type="InterPro" id="IPR017946">
    <property type="entry name" value="PLC-like_Pdiesterase_TIM-brl"/>
</dbReference>
<keyword evidence="4" id="KW-0472">Membrane</keyword>
<accession>A0A5M8PM79</accession>
<dbReference type="OrthoDB" id="4153866at2759"/>
<dbReference type="PANTHER" id="PTHR31571:SF1">
    <property type="entry name" value="ALTERED INHERITANCE OF MITOCHONDRIA PROTEIN 6"/>
    <property type="match status" value="1"/>
</dbReference>
<comment type="similarity">
    <text evidence="1">Belongs to the AIM6 family.</text>
</comment>
<feature type="transmembrane region" description="Helical" evidence="4">
    <location>
        <begin position="106"/>
        <end position="135"/>
    </location>
</feature>
<organism evidence="5 6">
    <name type="scientific">Lasallia pustulata</name>
    <dbReference type="NCBI Taxonomy" id="136370"/>
    <lineage>
        <taxon>Eukaryota</taxon>
        <taxon>Fungi</taxon>
        <taxon>Dikarya</taxon>
        <taxon>Ascomycota</taxon>
        <taxon>Pezizomycotina</taxon>
        <taxon>Lecanoromycetes</taxon>
        <taxon>OSLEUM clade</taxon>
        <taxon>Umbilicariomycetidae</taxon>
        <taxon>Umbilicariales</taxon>
        <taxon>Umbilicariaceae</taxon>
        <taxon>Lasallia</taxon>
    </lineage>
</organism>
<gene>
    <name evidence="5" type="ORF">FRX48_06023</name>
</gene>
<dbReference type="Proteomes" id="UP000324767">
    <property type="component" value="Unassembled WGS sequence"/>
</dbReference>
<name>A0A5M8PM79_9LECA</name>
<evidence type="ECO:0000256" key="3">
    <source>
        <dbReference type="SAM" id="MobiDB-lite"/>
    </source>
</evidence>
<comment type="caution">
    <text evidence="5">The sequence shown here is derived from an EMBL/GenBank/DDBJ whole genome shotgun (WGS) entry which is preliminary data.</text>
</comment>
<keyword evidence="4" id="KW-1133">Transmembrane helix</keyword>
<dbReference type="InterPro" id="IPR051236">
    <property type="entry name" value="HAT_RTT109-like"/>
</dbReference>
<evidence type="ECO:0000256" key="1">
    <source>
        <dbReference type="ARBA" id="ARBA00008858"/>
    </source>
</evidence>
<dbReference type="GO" id="GO:0006629">
    <property type="term" value="P:lipid metabolic process"/>
    <property type="evidence" value="ECO:0007669"/>
    <property type="project" value="InterPro"/>
</dbReference>
<feature type="region of interest" description="Disordered" evidence="3">
    <location>
        <begin position="1"/>
        <end position="23"/>
    </location>
</feature>
<dbReference type="AlphaFoldDB" id="A0A5M8PM79"/>
<dbReference type="EMBL" id="VXIT01000009">
    <property type="protein sequence ID" value="KAA6410601.1"/>
    <property type="molecule type" value="Genomic_DNA"/>
</dbReference>
<dbReference type="PANTHER" id="PTHR31571">
    <property type="entry name" value="ALTERED INHERITANCE OF MITOCHONDRIA PROTEIN 6"/>
    <property type="match status" value="1"/>
</dbReference>
<evidence type="ECO:0000313" key="6">
    <source>
        <dbReference type="Proteomes" id="UP000324767"/>
    </source>
</evidence>
<dbReference type="GO" id="GO:0008081">
    <property type="term" value="F:phosphoric diester hydrolase activity"/>
    <property type="evidence" value="ECO:0007669"/>
    <property type="project" value="InterPro"/>
</dbReference>
<sequence length="533" mass="60140">MSSRWPGANDNDELPSTSTAKPYLHPLSTSSEESFIHHVSTAPPFQGLLDDGFRQPIYPRRPIWKRLLSSTTPGRRKRRSRENVDGSCLDCEKGVYLPRRRKGFRICMIVGFGILIMLGIVQIFTLSAGLFAALLPGDVGNVIESLRQIGQNDKGLSSWPTDFTRDINPIPCHSHNDYWRLVPVYSALSAGCVSIEADVWLFDEELYVGHSTSSLTRYRTLKALYVDPLLDILSKQNPNSEFHSGDTTIPINGVFDTDPSQSLTLLIDFKTAGATLWPYVLSTLQPLRDRHYLTYQNGTDVITGPITVIGTGNTPFDLLSSNTTNPSGDIFFDAPLDEMWEDREWEEANGWPEWNEGNPGEVLVESEGSAEEDEELGDHPWGTGRHVYKPEQHKSYPKGAPDLIKPDSAFTGPDDKGQGKTGTPLLHPDIYTPLTSSYASVSFGKSIGRMWRNRLSHRQMGLIRGQIRGAHRRGLKVRYWNTPNWPVGLRDHVWDVLVREGVDVLNVDDLRAVKGGNWGRWAERMDRRGWWWW</sequence>
<evidence type="ECO:0000313" key="5">
    <source>
        <dbReference type="EMBL" id="KAA6410601.1"/>
    </source>
</evidence>
<feature type="region of interest" description="Disordered" evidence="3">
    <location>
        <begin position="350"/>
        <end position="426"/>
    </location>
</feature>
<evidence type="ECO:0000256" key="4">
    <source>
        <dbReference type="SAM" id="Phobius"/>
    </source>
</evidence>
<reference evidence="5 6" key="1">
    <citation type="submission" date="2019-09" db="EMBL/GenBank/DDBJ databases">
        <title>The hologenome of the rock-dwelling lichen Lasallia pustulata.</title>
        <authorList>
            <person name="Greshake Tzovaras B."/>
            <person name="Segers F."/>
            <person name="Bicker A."/>
            <person name="Dal Grande F."/>
            <person name="Otte J."/>
            <person name="Hankeln T."/>
            <person name="Schmitt I."/>
            <person name="Ebersberger I."/>
        </authorList>
    </citation>
    <scope>NUCLEOTIDE SEQUENCE [LARGE SCALE GENOMIC DNA]</scope>
    <source>
        <strain evidence="5">A1-1</strain>
    </source>
</reference>
<proteinExistence type="inferred from homology"/>
<dbReference type="SUPFAM" id="SSF51695">
    <property type="entry name" value="PLC-like phosphodiesterases"/>
    <property type="match status" value="1"/>
</dbReference>
<evidence type="ECO:0000256" key="2">
    <source>
        <dbReference type="ARBA" id="ARBA00014286"/>
    </source>
</evidence>